<reference evidence="2 3" key="1">
    <citation type="submission" date="2023-08" db="EMBL/GenBank/DDBJ databases">
        <authorList>
            <person name="Palmer J.M."/>
        </authorList>
    </citation>
    <scope>NUCLEOTIDE SEQUENCE [LARGE SCALE GENOMIC DNA]</scope>
    <source>
        <strain evidence="2 3">TWF481</strain>
    </source>
</reference>
<protein>
    <recommendedName>
        <fullName evidence="1">SET domain-containing protein</fullName>
    </recommendedName>
</protein>
<name>A0AAV9VXG4_9PEZI</name>
<sequence>MPLPQPQIPQITSIIPGDESTYPKTSTIDTNITISPIPSMGLGVIATRDLPAGTTWYIAKEDAYLPIPQKTFSAIRLAEKKSKEWKLLREFIEMVSVYSSRWNTMNVSLDNIRFLNHTIVEGEGKDGVGNVIIGGTGVAEDTLVGWSAWTNKDVKAGEQLFVNYHGFTICPWANSCEKFLGGEETGRLDFEVVDRETVFEEPVEILLTRAQFEVYVHSVLEREIDKALLTVLAKWGVWDEGRGVWAVRVPVD</sequence>
<evidence type="ECO:0000313" key="2">
    <source>
        <dbReference type="EMBL" id="KAK6497565.1"/>
    </source>
</evidence>
<dbReference type="PROSITE" id="PS50280">
    <property type="entry name" value="SET"/>
    <property type="match status" value="1"/>
</dbReference>
<dbReference type="Proteomes" id="UP001370758">
    <property type="component" value="Unassembled WGS sequence"/>
</dbReference>
<evidence type="ECO:0000259" key="1">
    <source>
        <dbReference type="PROSITE" id="PS50280"/>
    </source>
</evidence>
<dbReference type="InterPro" id="IPR046341">
    <property type="entry name" value="SET_dom_sf"/>
</dbReference>
<dbReference type="EMBL" id="JAVHJL010000009">
    <property type="protein sequence ID" value="KAK6497565.1"/>
    <property type="molecule type" value="Genomic_DNA"/>
</dbReference>
<proteinExistence type="predicted"/>
<dbReference type="InterPro" id="IPR001214">
    <property type="entry name" value="SET_dom"/>
</dbReference>
<organism evidence="2 3">
    <name type="scientific">Arthrobotrys musiformis</name>
    <dbReference type="NCBI Taxonomy" id="47236"/>
    <lineage>
        <taxon>Eukaryota</taxon>
        <taxon>Fungi</taxon>
        <taxon>Dikarya</taxon>
        <taxon>Ascomycota</taxon>
        <taxon>Pezizomycotina</taxon>
        <taxon>Orbiliomycetes</taxon>
        <taxon>Orbiliales</taxon>
        <taxon>Orbiliaceae</taxon>
        <taxon>Arthrobotrys</taxon>
    </lineage>
</organism>
<dbReference type="CDD" id="cd08161">
    <property type="entry name" value="SET"/>
    <property type="match status" value="1"/>
</dbReference>
<accession>A0AAV9VXG4</accession>
<keyword evidence="3" id="KW-1185">Reference proteome</keyword>
<dbReference type="SUPFAM" id="SSF82199">
    <property type="entry name" value="SET domain"/>
    <property type="match status" value="1"/>
</dbReference>
<gene>
    <name evidence="2" type="ORF">TWF481_011972</name>
</gene>
<dbReference type="AlphaFoldDB" id="A0AAV9VXG4"/>
<comment type="caution">
    <text evidence="2">The sequence shown here is derived from an EMBL/GenBank/DDBJ whole genome shotgun (WGS) entry which is preliminary data.</text>
</comment>
<dbReference type="Gene3D" id="2.170.270.10">
    <property type="entry name" value="SET domain"/>
    <property type="match status" value="1"/>
</dbReference>
<feature type="domain" description="SET" evidence="1">
    <location>
        <begin position="30"/>
        <end position="165"/>
    </location>
</feature>
<evidence type="ECO:0000313" key="3">
    <source>
        <dbReference type="Proteomes" id="UP001370758"/>
    </source>
</evidence>